<dbReference type="AlphaFoldDB" id="A0A1D8NF09"/>
<dbReference type="VEuPathDB" id="FungiDB:YALI1_D22043g"/>
<protein>
    <submittedName>
        <fullName evidence="1">Uncharacterized protein</fullName>
    </submittedName>
</protein>
<dbReference type="GeneID" id="94583363"/>
<sequence length="187" mass="20673">MSSVYVNGWIEKTDDRSGYLVSVTVKMVFHTLGQSGTAGCSSRARANDSAECFRAVKREGCISYSIHQQTSTLDMTAKLKSSLKTLRFTVCTQLTTHNCNRQHYGDSHFVLAIIFQSSGICYLAPNHVKSTKTCTTTCFSSSRETQGIKMAADIVFVSVCRAGLCRELCLRMLILGSRVWSVSLKML</sequence>
<dbReference type="Proteomes" id="UP000182444">
    <property type="component" value="Chromosome 1D"/>
</dbReference>
<evidence type="ECO:0000313" key="1">
    <source>
        <dbReference type="EMBL" id="AOW04219.1"/>
    </source>
</evidence>
<proteinExistence type="predicted"/>
<organism evidence="1 2">
    <name type="scientific">Yarrowia lipolytica</name>
    <name type="common">Candida lipolytica</name>
    <dbReference type="NCBI Taxonomy" id="4952"/>
    <lineage>
        <taxon>Eukaryota</taxon>
        <taxon>Fungi</taxon>
        <taxon>Dikarya</taxon>
        <taxon>Ascomycota</taxon>
        <taxon>Saccharomycotina</taxon>
        <taxon>Dipodascomycetes</taxon>
        <taxon>Dipodascales</taxon>
        <taxon>Dipodascales incertae sedis</taxon>
        <taxon>Yarrowia</taxon>
    </lineage>
</organism>
<accession>A0A1D8NF09</accession>
<dbReference type="RefSeq" id="XP_068138849.1">
    <property type="nucleotide sequence ID" value="XM_068282748.1"/>
</dbReference>
<name>A0A1D8NF09_YARLL</name>
<gene>
    <name evidence="1" type="ORF">YALI1_D22043g</name>
</gene>
<dbReference type="EMBL" id="CP017556">
    <property type="protein sequence ID" value="AOW04219.1"/>
    <property type="molecule type" value="Genomic_DNA"/>
</dbReference>
<reference evidence="1 2" key="1">
    <citation type="journal article" date="2016" name="PLoS ONE">
        <title>Sequence Assembly of Yarrowia lipolytica Strain W29/CLIB89 Shows Transposable Element Diversity.</title>
        <authorList>
            <person name="Magnan C."/>
            <person name="Yu J."/>
            <person name="Chang I."/>
            <person name="Jahn E."/>
            <person name="Kanomata Y."/>
            <person name="Wu J."/>
            <person name="Zeller M."/>
            <person name="Oakes M."/>
            <person name="Baldi P."/>
            <person name="Sandmeyer S."/>
        </authorList>
    </citation>
    <scope>NUCLEOTIDE SEQUENCE [LARGE SCALE GENOMIC DNA]</scope>
    <source>
        <strain evidence="2">CLIB89(W29)</strain>
    </source>
</reference>
<evidence type="ECO:0000313" key="2">
    <source>
        <dbReference type="Proteomes" id="UP000182444"/>
    </source>
</evidence>